<evidence type="ECO:0000256" key="1">
    <source>
        <dbReference type="SAM" id="MobiDB-lite"/>
    </source>
</evidence>
<gene>
    <name evidence="2" type="ordered locus">Bcenmc03_6497</name>
</gene>
<dbReference type="HOGENOM" id="CLU_610695_0_0_4"/>
<evidence type="ECO:0008006" key="4">
    <source>
        <dbReference type="Google" id="ProtNLM"/>
    </source>
</evidence>
<dbReference type="Proteomes" id="UP000002169">
    <property type="component" value="Chromosome 3"/>
</dbReference>
<name>B1KBL5_BURO0</name>
<accession>B1KBL5</accession>
<feature type="compositionally biased region" description="Basic and acidic residues" evidence="1">
    <location>
        <begin position="9"/>
        <end position="24"/>
    </location>
</feature>
<dbReference type="AlphaFoldDB" id="B1KBL5"/>
<organism evidence="2 3">
    <name type="scientific">Burkholderia orbicola (strain MC0-3)</name>
    <dbReference type="NCBI Taxonomy" id="406425"/>
    <lineage>
        <taxon>Bacteria</taxon>
        <taxon>Pseudomonadati</taxon>
        <taxon>Pseudomonadota</taxon>
        <taxon>Betaproteobacteria</taxon>
        <taxon>Burkholderiales</taxon>
        <taxon>Burkholderiaceae</taxon>
        <taxon>Burkholderia</taxon>
        <taxon>Burkholderia cepacia complex</taxon>
        <taxon>Burkholderia orbicola</taxon>
    </lineage>
</organism>
<evidence type="ECO:0000313" key="3">
    <source>
        <dbReference type="Proteomes" id="UP000002169"/>
    </source>
</evidence>
<dbReference type="KEGG" id="bcm:Bcenmc03_6497"/>
<dbReference type="EMBL" id="CP000960">
    <property type="protein sequence ID" value="ACA95612.1"/>
    <property type="molecule type" value="Genomic_DNA"/>
</dbReference>
<dbReference type="RefSeq" id="WP_012337005.1">
    <property type="nucleotide sequence ID" value="NC_010512.1"/>
</dbReference>
<proteinExistence type="predicted"/>
<protein>
    <recommendedName>
        <fullName evidence="4">Porin</fullName>
    </recommendedName>
</protein>
<reference evidence="3" key="1">
    <citation type="submission" date="2008-02" db="EMBL/GenBank/DDBJ databases">
        <title>Complete sequence of chromosome 3 of Burkholderia cenocepacia MC0-3.</title>
        <authorList>
            <person name="Copeland A."/>
            <person name="Lucas S."/>
            <person name="Lapidus A."/>
            <person name="Barry K."/>
            <person name="Bruce D."/>
            <person name="Goodwin L."/>
            <person name="Glavina del Rio T."/>
            <person name="Dalin E."/>
            <person name="Tice H."/>
            <person name="Pitluck S."/>
            <person name="Chain P."/>
            <person name="Malfatti S."/>
            <person name="Shin M."/>
            <person name="Vergez L."/>
            <person name="Schmutz J."/>
            <person name="Larimer F."/>
            <person name="Land M."/>
            <person name="Hauser L."/>
            <person name="Kyrpides N."/>
            <person name="Mikhailova N."/>
            <person name="Tiedje J."/>
            <person name="Richardson P."/>
        </authorList>
    </citation>
    <scope>NUCLEOTIDE SEQUENCE [LARGE SCALE GENOMIC DNA]</scope>
    <source>
        <strain evidence="3">MC0-3</strain>
    </source>
</reference>
<feature type="region of interest" description="Disordered" evidence="1">
    <location>
        <begin position="1"/>
        <end position="24"/>
    </location>
</feature>
<evidence type="ECO:0000313" key="2">
    <source>
        <dbReference type="EMBL" id="ACA95612.1"/>
    </source>
</evidence>
<sequence length="448" mass="48328">MASEYDADADAHRDRLRSSPERARRQCRVQRTWPGVALAVPLALGCALAHGESLMDQLGTLNGIGYARTVDSMDGRALLGRLIGDSPRNQQEAGLLARIDGENLFVNARVVASNHSLGAQASRFNEAGVRYAFDNGITLTAGKRIDTLDTSQAFFPLGFFQKRAATADIYDRYGDVEGTPLVEAKWAGEQTTLQFIAGENRTLRNDVDNRDVQGATQLVRGAYNWSGGSAALLAGRHAGRGGTGATLSFDVARSNTVYASAWVERGTTRPLPAFIANGTPLESAAAYDAVDRRNDRQYMWRSALGMQSALPGNLSLIVEWSHDEARYDASQWRRMVGAVQANNALLPVAPGAALAGLGGTANFVSVDGSLRDYLFARLGKKVGRVEYSLRGVYSPQDKGLLAIAQVVADVNQRVSVDVALTHAFSDSQSEYRMVGLGTRIDAAVRVRF</sequence>